<evidence type="ECO:0000256" key="4">
    <source>
        <dbReference type="ARBA" id="ARBA00023212"/>
    </source>
</evidence>
<comment type="similarity">
    <text evidence="2 7">Belongs to the ARPC5 family.</text>
</comment>
<comment type="caution">
    <text evidence="8">The sequence shown here is derived from an EMBL/GenBank/DDBJ whole genome shotgun (WGS) entry which is preliminary data.</text>
</comment>
<sequence length="244" mass="26697">MAPIDFRRIDVDQYDEDRLDPVSLYHPDPRAPSQVLADAQQTDKQVRGLVQRGDLEGALREALTEGRWPYGEDAVPEIRQAKTTALATVLSILNSTRSTDIPNLVQQLSPDQHLLLMKYLYKAMENLGADTSGNVVLGWHEKVRFPLAWLVVGGLKLGGRTRGFFPPEAAGGSKDCASRRAGTARSGRLLTVASLLTKPRALSVPSAYDVLSCAAEPAPFHLLQLTEVAGIGCIVRVMSDRRRV</sequence>
<organism evidence="8 9">
    <name type="scientific">Rhodotorula taiwanensis</name>
    <dbReference type="NCBI Taxonomy" id="741276"/>
    <lineage>
        <taxon>Eukaryota</taxon>
        <taxon>Fungi</taxon>
        <taxon>Dikarya</taxon>
        <taxon>Basidiomycota</taxon>
        <taxon>Pucciniomycotina</taxon>
        <taxon>Microbotryomycetes</taxon>
        <taxon>Sporidiobolales</taxon>
        <taxon>Sporidiobolaceae</taxon>
        <taxon>Rhodotorula</taxon>
    </lineage>
</organism>
<comment type="function">
    <text evidence="6">Functions as a component of the Arp2/3 complex which is involved in regulation of actin polymerization and together with an activating nucleation-promoting factor (NPF) mediates the formation of branched actin networks.</text>
</comment>
<name>A0A2S5B0I6_9BASI</name>
<dbReference type="PANTHER" id="PTHR12644">
    <property type="entry name" value="ARP2/3 COMPLEX 16 KD SUBUNIT P16-ARC"/>
    <property type="match status" value="1"/>
</dbReference>
<dbReference type="InterPro" id="IPR036743">
    <property type="entry name" value="ARPC5_sf"/>
</dbReference>
<comment type="function">
    <text evidence="7">Functions as component of the Arp2/3 complex which is involved in regulation of actin polymerization and together with an activating nucleation-promoting factor (NPF) mediates the formation of branched actin networks. Arp2/3 complex plays a critical role in the control of cell morphogenesis via the modulation of cell polarity development.</text>
</comment>
<evidence type="ECO:0000256" key="5">
    <source>
        <dbReference type="ARBA" id="ARBA00040214"/>
    </source>
</evidence>
<reference evidence="8 9" key="1">
    <citation type="journal article" date="2018" name="Front. Microbiol.">
        <title>Prospects for Fungal Bioremediation of Acidic Radioactive Waste Sites: Characterization and Genome Sequence of Rhodotorula taiwanensis MD1149.</title>
        <authorList>
            <person name="Tkavc R."/>
            <person name="Matrosova V.Y."/>
            <person name="Grichenko O.E."/>
            <person name="Gostincar C."/>
            <person name="Volpe R.P."/>
            <person name="Klimenkova P."/>
            <person name="Gaidamakova E.K."/>
            <person name="Zhou C.E."/>
            <person name="Stewart B.J."/>
            <person name="Lyman M.G."/>
            <person name="Malfatti S.A."/>
            <person name="Rubinfeld B."/>
            <person name="Courtot M."/>
            <person name="Singh J."/>
            <person name="Dalgard C.L."/>
            <person name="Hamilton T."/>
            <person name="Frey K.G."/>
            <person name="Gunde-Cimerman N."/>
            <person name="Dugan L."/>
            <person name="Daly M.J."/>
        </authorList>
    </citation>
    <scope>NUCLEOTIDE SEQUENCE [LARGE SCALE GENOMIC DNA]</scope>
    <source>
        <strain evidence="8 9">MD1149</strain>
    </source>
</reference>
<keyword evidence="3" id="KW-0963">Cytoplasm</keyword>
<evidence type="ECO:0000313" key="9">
    <source>
        <dbReference type="Proteomes" id="UP000237144"/>
    </source>
</evidence>
<dbReference type="STRING" id="741276.A0A2S5B0I6"/>
<accession>A0A2S5B0I6</accession>
<protein>
    <recommendedName>
        <fullName evidence="5 7">Actin-related protein 2/3 complex subunit 5</fullName>
    </recommendedName>
</protein>
<dbReference type="GO" id="GO:0044396">
    <property type="term" value="P:actin cortical patch organization"/>
    <property type="evidence" value="ECO:0007669"/>
    <property type="project" value="UniProtKB-ARBA"/>
</dbReference>
<proteinExistence type="inferred from homology"/>
<evidence type="ECO:0000256" key="6">
    <source>
        <dbReference type="ARBA" id="ARBA00060329"/>
    </source>
</evidence>
<dbReference type="FunFam" id="1.25.40.190:FF:000003">
    <property type="entry name" value="Actin-related protein 2/3 complex subunit 5"/>
    <property type="match status" value="1"/>
</dbReference>
<comment type="subcellular location">
    <subcellularLocation>
        <location evidence="1">Cytoplasm</location>
        <location evidence="1">Cytoskeleton</location>
    </subcellularLocation>
</comment>
<dbReference type="OrthoDB" id="429520at2759"/>
<dbReference type="Pfam" id="PF04699">
    <property type="entry name" value="P16-Arc"/>
    <property type="match status" value="2"/>
</dbReference>
<dbReference type="SUPFAM" id="SSF69103">
    <property type="entry name" value="Arp2/3 complex 16 kDa subunit ARPC5"/>
    <property type="match status" value="1"/>
</dbReference>
<dbReference type="GO" id="GO:0005885">
    <property type="term" value="C:Arp2/3 protein complex"/>
    <property type="evidence" value="ECO:0007669"/>
    <property type="project" value="InterPro"/>
</dbReference>
<keyword evidence="9" id="KW-1185">Reference proteome</keyword>
<keyword evidence="4 7" id="KW-0206">Cytoskeleton</keyword>
<dbReference type="AlphaFoldDB" id="A0A2S5B0I6"/>
<gene>
    <name evidence="8" type="ORF">BMF94_6701</name>
</gene>
<dbReference type="InterPro" id="IPR006789">
    <property type="entry name" value="ARPC5"/>
</dbReference>
<dbReference type="GO" id="GO:0034314">
    <property type="term" value="P:Arp2/3 complex-mediated actin nucleation"/>
    <property type="evidence" value="ECO:0007669"/>
    <property type="project" value="InterPro"/>
</dbReference>
<dbReference type="Proteomes" id="UP000237144">
    <property type="component" value="Unassembled WGS sequence"/>
</dbReference>
<dbReference type="Gene3D" id="1.25.40.190">
    <property type="entry name" value="Actin-related protein 2/3 complex subunit 5"/>
    <property type="match status" value="1"/>
</dbReference>
<evidence type="ECO:0000256" key="7">
    <source>
        <dbReference type="RuleBase" id="RU004301"/>
    </source>
</evidence>
<dbReference type="GO" id="GO:0030833">
    <property type="term" value="P:regulation of actin filament polymerization"/>
    <property type="evidence" value="ECO:0007669"/>
    <property type="project" value="InterPro"/>
</dbReference>
<evidence type="ECO:0000256" key="2">
    <source>
        <dbReference type="ARBA" id="ARBA00006084"/>
    </source>
</evidence>
<dbReference type="EMBL" id="PJQD01000127">
    <property type="protein sequence ID" value="POY70302.1"/>
    <property type="molecule type" value="Genomic_DNA"/>
</dbReference>
<evidence type="ECO:0000256" key="3">
    <source>
        <dbReference type="ARBA" id="ARBA00022490"/>
    </source>
</evidence>
<evidence type="ECO:0000313" key="8">
    <source>
        <dbReference type="EMBL" id="POY70302.1"/>
    </source>
</evidence>
<evidence type="ECO:0000256" key="1">
    <source>
        <dbReference type="ARBA" id="ARBA00004245"/>
    </source>
</evidence>